<sequence length="265" mass="30159">MTTEHVSPVRYQIPIDDKFIPISDLIGKKITFKHLGDIHCIACGRKTNKSFSQGYCFPCMRSLAECDVCMISPEKCHYAEGTCRNEAWGEEHCFIDHYVYLANSSGLKVGITRETNIPFRWMDQGAAAALPIYKTKNRLLCGLIEACFKKQVNDKTSWQKMLKSKPDSIDLIQQRDELFSTFKKDIDAINKEYGDGAVTELTTQQPLEFNFPVENYPEKVKSLNFDKTPEITGNLVGIKAQYLILDNGVLNIRKFAGYLVEFNTN</sequence>
<dbReference type="InterPro" id="IPR021246">
    <property type="entry name" value="DUF2797"/>
</dbReference>
<dbReference type="Pfam" id="PF10977">
    <property type="entry name" value="DUF2797"/>
    <property type="match status" value="1"/>
</dbReference>
<protein>
    <recommendedName>
        <fullName evidence="2">DUF2797 domain-containing protein</fullName>
    </recommendedName>
</protein>
<reference evidence="1" key="1">
    <citation type="submission" date="2018-06" db="EMBL/GenBank/DDBJ databases">
        <authorList>
            <person name="Zhirakovskaya E."/>
        </authorList>
    </citation>
    <scope>NUCLEOTIDE SEQUENCE</scope>
</reference>
<organism evidence="1">
    <name type="scientific">hydrothermal vent metagenome</name>
    <dbReference type="NCBI Taxonomy" id="652676"/>
    <lineage>
        <taxon>unclassified sequences</taxon>
        <taxon>metagenomes</taxon>
        <taxon>ecological metagenomes</taxon>
    </lineage>
</organism>
<name>A0A3B1AA93_9ZZZZ</name>
<gene>
    <name evidence="1" type="ORF">MNBD_GAMMA23-476</name>
</gene>
<evidence type="ECO:0000313" key="1">
    <source>
        <dbReference type="EMBL" id="VAW95159.1"/>
    </source>
</evidence>
<accession>A0A3B1AA93</accession>
<dbReference type="AlphaFoldDB" id="A0A3B1AA93"/>
<evidence type="ECO:0008006" key="2">
    <source>
        <dbReference type="Google" id="ProtNLM"/>
    </source>
</evidence>
<dbReference type="EMBL" id="UOFT01000042">
    <property type="protein sequence ID" value="VAW95159.1"/>
    <property type="molecule type" value="Genomic_DNA"/>
</dbReference>
<proteinExistence type="predicted"/>